<reference evidence="4" key="1">
    <citation type="submission" date="2013-12" db="EMBL/GenBank/DDBJ databases">
        <title>Genetic environments surrounding aac(6')-Ial.</title>
        <authorList>
            <person name="Tada T."/>
            <person name="Miyoshi-Akiyama T."/>
            <person name="Kirikae T."/>
        </authorList>
    </citation>
    <scope>NUCLEOTIDE SEQUENCE</scope>
    <source>
        <strain evidence="4">IOMTU 115</strain>
    </source>
</reference>
<dbReference type="PANTHER" id="PTHR40841:SF2">
    <property type="entry name" value="SIDEROPHORE-DEGRADING ESTERASE (EUROFUNG)"/>
    <property type="match status" value="1"/>
</dbReference>
<proteinExistence type="inferred from homology"/>
<keyword evidence="3" id="KW-0812">Transmembrane</keyword>
<accession>V5YVQ5</accession>
<evidence type="ECO:0000256" key="3">
    <source>
        <dbReference type="SAM" id="Phobius"/>
    </source>
</evidence>
<dbReference type="SUPFAM" id="SSF53474">
    <property type="entry name" value="alpha/beta-Hydrolases"/>
    <property type="match status" value="1"/>
</dbReference>
<dbReference type="InterPro" id="IPR029058">
    <property type="entry name" value="AB_hydrolase_fold"/>
</dbReference>
<keyword evidence="2" id="KW-0378">Hydrolase</keyword>
<dbReference type="PANTHER" id="PTHR40841">
    <property type="entry name" value="SIDEROPHORE TRIACETYLFUSARININE C ESTERASE"/>
    <property type="match status" value="1"/>
</dbReference>
<dbReference type="Gene3D" id="3.40.50.1820">
    <property type="entry name" value="alpha/beta hydrolase"/>
    <property type="match status" value="1"/>
</dbReference>
<evidence type="ECO:0000313" key="4">
    <source>
        <dbReference type="EMBL" id="BAO20946.1"/>
    </source>
</evidence>
<dbReference type="Pfam" id="PF00756">
    <property type="entry name" value="Esterase"/>
    <property type="match status" value="1"/>
</dbReference>
<sequence length="352" mass="38659">MLLTRQSNWRPSSGFWPPFSAGMSALKLGFCRARTDATIGLFPKVLTRMFLSNRHFISALLALAIGLWLPGSVLARPDLERKIGATVADSDSADYRFSDLRFTSADGRRHYRVRIAQPHRAPEPDGYPTIYFLDGNAVLMELNAALLAKLAAAKRPPVLVMIGYDNDLRIDAAGRAYDYTLPLPAGMKTPPRSGGGADAFLQLIETRIKPAIAARLAVDPQRQTLWGHSYGGLFVLHTLFTHPAAFQRYIAVEPSLWWGNGMILQEAQQRTERRATPAVRLQLWVGLAERDRAAPPGVKSPTLPADATHLLAEQLAQLDGFTVGYREWPTLGHGAMLAATIEPALDSVIAED</sequence>
<dbReference type="InterPro" id="IPR052558">
    <property type="entry name" value="Siderophore_Hydrolase_D"/>
</dbReference>
<evidence type="ECO:0000256" key="2">
    <source>
        <dbReference type="ARBA" id="ARBA00022801"/>
    </source>
</evidence>
<dbReference type="InterPro" id="IPR000801">
    <property type="entry name" value="Esterase-like"/>
</dbReference>
<name>V5YVQ5_SERMA</name>
<evidence type="ECO:0000256" key="1">
    <source>
        <dbReference type="ARBA" id="ARBA00005622"/>
    </source>
</evidence>
<keyword evidence="3" id="KW-0472">Membrane</keyword>
<dbReference type="AlphaFoldDB" id="V5YVQ5"/>
<dbReference type="EMBL" id="AB894481">
    <property type="protein sequence ID" value="BAO20946.1"/>
    <property type="molecule type" value="Genomic_DNA"/>
</dbReference>
<organism evidence="4">
    <name type="scientific">Serratia marcescens</name>
    <dbReference type="NCBI Taxonomy" id="615"/>
    <lineage>
        <taxon>Bacteria</taxon>
        <taxon>Pseudomonadati</taxon>
        <taxon>Pseudomonadota</taxon>
        <taxon>Gammaproteobacteria</taxon>
        <taxon>Enterobacterales</taxon>
        <taxon>Yersiniaceae</taxon>
        <taxon>Serratia</taxon>
    </lineage>
</organism>
<feature type="transmembrane region" description="Helical" evidence="3">
    <location>
        <begin position="56"/>
        <end position="75"/>
    </location>
</feature>
<dbReference type="GO" id="GO:0016788">
    <property type="term" value="F:hydrolase activity, acting on ester bonds"/>
    <property type="evidence" value="ECO:0007669"/>
    <property type="project" value="TreeGrafter"/>
</dbReference>
<keyword evidence="3" id="KW-1133">Transmembrane helix</keyword>
<protein>
    <submittedName>
        <fullName evidence="4">Esterase</fullName>
    </submittedName>
</protein>
<comment type="similarity">
    <text evidence="1">Belongs to the esterase D family.</text>
</comment>